<reference evidence="9 10" key="1">
    <citation type="journal article" date="2014" name="Nat. Genet.">
        <title>Genome and transcriptome of the porcine whipworm Trichuris suis.</title>
        <authorList>
            <person name="Jex A.R."/>
            <person name="Nejsum P."/>
            <person name="Schwarz E.M."/>
            <person name="Hu L."/>
            <person name="Young N.D."/>
            <person name="Hall R.S."/>
            <person name="Korhonen P.K."/>
            <person name="Liao S."/>
            <person name="Thamsborg S."/>
            <person name="Xia J."/>
            <person name="Xu P."/>
            <person name="Wang S."/>
            <person name="Scheerlinck J.P."/>
            <person name="Hofmann A."/>
            <person name="Sternberg P.W."/>
            <person name="Wang J."/>
            <person name="Gasser R.B."/>
        </authorList>
    </citation>
    <scope>NUCLEOTIDE SEQUENCE [LARGE SCALE GENOMIC DNA]</scope>
    <source>
        <strain evidence="9">DCEP-RM93M</strain>
    </source>
</reference>
<dbReference type="EMBL" id="KL363223">
    <property type="protein sequence ID" value="KFD52834.1"/>
    <property type="molecule type" value="Genomic_DNA"/>
</dbReference>
<dbReference type="SMART" id="SM00338">
    <property type="entry name" value="BRLZ"/>
    <property type="match status" value="1"/>
</dbReference>
<dbReference type="GO" id="GO:0000978">
    <property type="term" value="F:RNA polymerase II cis-regulatory region sequence-specific DNA binding"/>
    <property type="evidence" value="ECO:0007669"/>
    <property type="project" value="TreeGrafter"/>
</dbReference>
<feature type="compositionally biased region" description="Basic and acidic residues" evidence="7">
    <location>
        <begin position="82"/>
        <end position="95"/>
    </location>
</feature>
<evidence type="ECO:0000256" key="2">
    <source>
        <dbReference type="ARBA" id="ARBA00006079"/>
    </source>
</evidence>
<dbReference type="PROSITE" id="PS50217">
    <property type="entry name" value="BZIP"/>
    <property type="match status" value="1"/>
</dbReference>
<organism evidence="9 10">
    <name type="scientific">Trichuris suis</name>
    <name type="common">pig whipworm</name>
    <dbReference type="NCBI Taxonomy" id="68888"/>
    <lineage>
        <taxon>Eukaryota</taxon>
        <taxon>Metazoa</taxon>
        <taxon>Ecdysozoa</taxon>
        <taxon>Nematoda</taxon>
        <taxon>Enoplea</taxon>
        <taxon>Dorylaimia</taxon>
        <taxon>Trichinellida</taxon>
        <taxon>Trichuridae</taxon>
        <taxon>Trichuris</taxon>
    </lineage>
</organism>
<dbReference type="InterPro" id="IPR046347">
    <property type="entry name" value="bZIP_sf"/>
</dbReference>
<feature type="domain" description="BZIP" evidence="8">
    <location>
        <begin position="90"/>
        <end position="153"/>
    </location>
</feature>
<dbReference type="PANTHER" id="PTHR11988:SF55">
    <property type="entry name" value="BZIP DOMAIN-CONTAINING PROTEIN"/>
    <property type="match status" value="1"/>
</dbReference>
<dbReference type="InterPro" id="IPR040223">
    <property type="entry name" value="PAR_bZIP"/>
</dbReference>
<dbReference type="GO" id="GO:0005634">
    <property type="term" value="C:nucleus"/>
    <property type="evidence" value="ECO:0007669"/>
    <property type="project" value="UniProtKB-SubCell"/>
</dbReference>
<evidence type="ECO:0000256" key="3">
    <source>
        <dbReference type="ARBA" id="ARBA00023015"/>
    </source>
</evidence>
<dbReference type="CDD" id="cd14695">
    <property type="entry name" value="bZIP_HLF"/>
    <property type="match status" value="1"/>
</dbReference>
<dbReference type="Proteomes" id="UP000030764">
    <property type="component" value="Unassembled WGS sequence"/>
</dbReference>
<dbReference type="GO" id="GO:0000981">
    <property type="term" value="F:DNA-binding transcription factor activity, RNA polymerase II-specific"/>
    <property type="evidence" value="ECO:0007669"/>
    <property type="project" value="TreeGrafter"/>
</dbReference>
<dbReference type="AlphaFoldDB" id="A0A085M6I8"/>
<keyword evidence="10" id="KW-1185">Reference proteome</keyword>
<accession>A0A085M6I8</accession>
<proteinExistence type="inferred from homology"/>
<evidence type="ECO:0000256" key="5">
    <source>
        <dbReference type="ARBA" id="ARBA00023163"/>
    </source>
</evidence>
<keyword evidence="3" id="KW-0805">Transcription regulation</keyword>
<sequence length="163" mass="18695">MDTTAQTFDIMIHELSKGAVKDLKGTVYSNGSQPVTLPTDGLSSHSDPARVILQPHSHSFSSSRQAFRFCGELPKAQRKERRPIPEDKKDQCYYEKRKRNNEAAQRSRYNRKLREDSMALQVLVLEKENSILRAQVNCLREETEYLRNMLSVSQCDVPSSYEG</sequence>
<feature type="region of interest" description="Disordered" evidence="7">
    <location>
        <begin position="74"/>
        <end position="110"/>
    </location>
</feature>
<dbReference type="FunFam" id="1.20.5.170:FF:000025">
    <property type="entry name" value="nuclear factor interleukin-3-regulated protein-like"/>
    <property type="match status" value="1"/>
</dbReference>
<dbReference type="SUPFAM" id="SSF57959">
    <property type="entry name" value="Leucine zipper domain"/>
    <property type="match status" value="1"/>
</dbReference>
<comment type="subcellular location">
    <subcellularLocation>
        <location evidence="1">Nucleus</location>
    </subcellularLocation>
</comment>
<evidence type="ECO:0000313" key="10">
    <source>
        <dbReference type="Proteomes" id="UP000030764"/>
    </source>
</evidence>
<evidence type="ECO:0000256" key="1">
    <source>
        <dbReference type="ARBA" id="ARBA00004123"/>
    </source>
</evidence>
<name>A0A085M6I8_9BILA</name>
<dbReference type="InterPro" id="IPR004827">
    <property type="entry name" value="bZIP"/>
</dbReference>
<keyword evidence="6" id="KW-0539">Nucleus</keyword>
<protein>
    <recommendedName>
        <fullName evidence="8">BZIP domain-containing protein</fullName>
    </recommendedName>
</protein>
<keyword evidence="5" id="KW-0804">Transcription</keyword>
<dbReference type="Gene3D" id="1.20.5.170">
    <property type="match status" value="1"/>
</dbReference>
<dbReference type="Pfam" id="PF07716">
    <property type="entry name" value="bZIP_2"/>
    <property type="match status" value="1"/>
</dbReference>
<evidence type="ECO:0000313" key="9">
    <source>
        <dbReference type="EMBL" id="KFD52834.1"/>
    </source>
</evidence>
<evidence type="ECO:0000259" key="8">
    <source>
        <dbReference type="PROSITE" id="PS50217"/>
    </source>
</evidence>
<comment type="similarity">
    <text evidence="2">Belongs to the bZIP family. NFIL3 subfamily.</text>
</comment>
<gene>
    <name evidence="9" type="ORF">M513_06325</name>
</gene>
<keyword evidence="4" id="KW-0238">DNA-binding</keyword>
<dbReference type="PANTHER" id="PTHR11988">
    <property type="entry name" value="THYROTROPH EMBRYONIC FACTOR RELATED"/>
    <property type="match status" value="1"/>
</dbReference>
<evidence type="ECO:0000256" key="4">
    <source>
        <dbReference type="ARBA" id="ARBA00023125"/>
    </source>
</evidence>
<evidence type="ECO:0000256" key="6">
    <source>
        <dbReference type="ARBA" id="ARBA00023242"/>
    </source>
</evidence>
<evidence type="ECO:0000256" key="7">
    <source>
        <dbReference type="SAM" id="MobiDB-lite"/>
    </source>
</evidence>